<keyword evidence="2" id="KW-0251">Elongation factor</keyword>
<dbReference type="InterPro" id="IPR027417">
    <property type="entry name" value="P-loop_NTPase"/>
</dbReference>
<feature type="non-terminal residue" evidence="7">
    <location>
        <position position="1"/>
    </location>
</feature>
<dbReference type="GO" id="GO:0003924">
    <property type="term" value="F:GTPase activity"/>
    <property type="evidence" value="ECO:0007669"/>
    <property type="project" value="InterPro"/>
</dbReference>
<proteinExistence type="predicted"/>
<dbReference type="SUPFAM" id="SSF52540">
    <property type="entry name" value="P-loop containing nucleoside triphosphate hydrolases"/>
    <property type="match status" value="1"/>
</dbReference>
<evidence type="ECO:0000259" key="6">
    <source>
        <dbReference type="Pfam" id="PF00009"/>
    </source>
</evidence>
<dbReference type="Pfam" id="PF00009">
    <property type="entry name" value="GTP_EFTU"/>
    <property type="match status" value="1"/>
</dbReference>
<evidence type="ECO:0000256" key="4">
    <source>
        <dbReference type="ARBA" id="ARBA00023128"/>
    </source>
</evidence>
<dbReference type="Proteomes" id="UP000789396">
    <property type="component" value="Unassembled WGS sequence"/>
</dbReference>
<dbReference type="AlphaFoldDB" id="A0A9N9JSH4"/>
<evidence type="ECO:0000256" key="5">
    <source>
        <dbReference type="ARBA" id="ARBA00023134"/>
    </source>
</evidence>
<evidence type="ECO:0000256" key="3">
    <source>
        <dbReference type="ARBA" id="ARBA00022917"/>
    </source>
</evidence>
<evidence type="ECO:0000313" key="8">
    <source>
        <dbReference type="Proteomes" id="UP000789396"/>
    </source>
</evidence>
<comment type="caution">
    <text evidence="7">The sequence shown here is derived from an EMBL/GenBank/DDBJ whole genome shotgun (WGS) entry which is preliminary data.</text>
</comment>
<sequence>GILLISATDGMMDQTKEHLRLASRISIKHFINKVDAIKDPSLIELVEIEIYDYLTKFGFDEQKTPIIKRLAKCVLEGTKPEIRKKKIKELL</sequence>
<protein>
    <submittedName>
        <fullName evidence="7">4708_t:CDS:1</fullName>
    </submittedName>
</protein>
<dbReference type="GO" id="GO:0003746">
    <property type="term" value="F:translation elongation factor activity"/>
    <property type="evidence" value="ECO:0007669"/>
    <property type="project" value="UniProtKB-KW"/>
</dbReference>
<dbReference type="Gene3D" id="3.40.50.300">
    <property type="entry name" value="P-loop containing nucleotide triphosphate hydrolases"/>
    <property type="match status" value="1"/>
</dbReference>
<dbReference type="GO" id="GO:0005525">
    <property type="term" value="F:GTP binding"/>
    <property type="evidence" value="ECO:0007669"/>
    <property type="project" value="UniProtKB-KW"/>
</dbReference>
<dbReference type="GO" id="GO:0005739">
    <property type="term" value="C:mitochondrion"/>
    <property type="evidence" value="ECO:0007669"/>
    <property type="project" value="TreeGrafter"/>
</dbReference>
<dbReference type="PANTHER" id="PTHR43721:SF36">
    <property type="entry name" value="ELONGATION FACTOR TU, MITOCHONDRIAL"/>
    <property type="match status" value="1"/>
</dbReference>
<keyword evidence="8" id="KW-1185">Reference proteome</keyword>
<dbReference type="OrthoDB" id="2067at2759"/>
<evidence type="ECO:0000313" key="7">
    <source>
        <dbReference type="EMBL" id="CAG8791645.1"/>
    </source>
</evidence>
<organism evidence="7 8">
    <name type="scientific">Racocetra fulgida</name>
    <dbReference type="NCBI Taxonomy" id="60492"/>
    <lineage>
        <taxon>Eukaryota</taxon>
        <taxon>Fungi</taxon>
        <taxon>Fungi incertae sedis</taxon>
        <taxon>Mucoromycota</taxon>
        <taxon>Glomeromycotina</taxon>
        <taxon>Glomeromycetes</taxon>
        <taxon>Diversisporales</taxon>
        <taxon>Gigasporaceae</taxon>
        <taxon>Racocetra</taxon>
    </lineage>
</organism>
<name>A0A9N9JSH4_9GLOM</name>
<dbReference type="EMBL" id="CAJVPZ010061981">
    <property type="protein sequence ID" value="CAG8791645.1"/>
    <property type="molecule type" value="Genomic_DNA"/>
</dbReference>
<gene>
    <name evidence="7" type="ORF">RFULGI_LOCUS16799</name>
</gene>
<evidence type="ECO:0000256" key="1">
    <source>
        <dbReference type="ARBA" id="ARBA00022741"/>
    </source>
</evidence>
<reference evidence="7" key="1">
    <citation type="submission" date="2021-06" db="EMBL/GenBank/DDBJ databases">
        <authorList>
            <person name="Kallberg Y."/>
            <person name="Tangrot J."/>
            <person name="Rosling A."/>
        </authorList>
    </citation>
    <scope>NUCLEOTIDE SEQUENCE</scope>
    <source>
        <strain evidence="7">IN212</strain>
    </source>
</reference>
<keyword evidence="5" id="KW-0342">GTP-binding</keyword>
<keyword evidence="1" id="KW-0547">Nucleotide-binding</keyword>
<dbReference type="InterPro" id="IPR050055">
    <property type="entry name" value="EF-Tu_GTPase"/>
</dbReference>
<dbReference type="GO" id="GO:0070125">
    <property type="term" value="P:mitochondrial translational elongation"/>
    <property type="evidence" value="ECO:0007669"/>
    <property type="project" value="TreeGrafter"/>
</dbReference>
<dbReference type="PANTHER" id="PTHR43721">
    <property type="entry name" value="ELONGATION FACTOR TU-RELATED"/>
    <property type="match status" value="1"/>
</dbReference>
<accession>A0A9N9JSH4</accession>
<dbReference type="InterPro" id="IPR000795">
    <property type="entry name" value="T_Tr_GTP-bd_dom"/>
</dbReference>
<keyword evidence="3" id="KW-0648">Protein biosynthesis</keyword>
<feature type="domain" description="Tr-type G" evidence="6">
    <location>
        <begin position="2"/>
        <end position="72"/>
    </location>
</feature>
<evidence type="ECO:0000256" key="2">
    <source>
        <dbReference type="ARBA" id="ARBA00022768"/>
    </source>
</evidence>
<keyword evidence="4" id="KW-0496">Mitochondrion</keyword>